<protein>
    <submittedName>
        <fullName evidence="4">K+ channel tetramerisation subfamily protein</fullName>
    </submittedName>
</protein>
<gene>
    <name evidence="4" type="ORF">ACA1_320990</name>
</gene>
<dbReference type="InterPro" id="IPR011333">
    <property type="entry name" value="SKP1/BTB/POZ_sf"/>
</dbReference>
<reference evidence="4 5" key="1">
    <citation type="journal article" date="2013" name="Genome Biol.">
        <title>Genome of Acanthamoeba castellanii highlights extensive lateral gene transfer and early evolution of tyrosine kinase signaling.</title>
        <authorList>
            <person name="Clarke M."/>
            <person name="Lohan A.J."/>
            <person name="Liu B."/>
            <person name="Lagkouvardos I."/>
            <person name="Roy S."/>
            <person name="Zafar N."/>
            <person name="Bertelli C."/>
            <person name="Schilde C."/>
            <person name="Kianianmomeni A."/>
            <person name="Burglin T.R."/>
            <person name="Frech C."/>
            <person name="Turcotte B."/>
            <person name="Kopec K.O."/>
            <person name="Synnott J.M."/>
            <person name="Choo C."/>
            <person name="Paponov I."/>
            <person name="Finkler A."/>
            <person name="Soon Heng Tan C."/>
            <person name="Hutchins A.P."/>
            <person name="Weinmeier T."/>
            <person name="Rattei T."/>
            <person name="Chu J.S."/>
            <person name="Gimenez G."/>
            <person name="Irimia M."/>
            <person name="Rigden D.J."/>
            <person name="Fitzpatrick D.A."/>
            <person name="Lorenzo-Morales J."/>
            <person name="Bateman A."/>
            <person name="Chiu C.H."/>
            <person name="Tang P."/>
            <person name="Hegemann P."/>
            <person name="Fromm H."/>
            <person name="Raoult D."/>
            <person name="Greub G."/>
            <person name="Miranda-Saavedra D."/>
            <person name="Chen N."/>
            <person name="Nash P."/>
            <person name="Ginger M.L."/>
            <person name="Horn M."/>
            <person name="Schaap P."/>
            <person name="Caler L."/>
            <person name="Loftus B."/>
        </authorList>
    </citation>
    <scope>NUCLEOTIDE SEQUENCE [LARGE SCALE GENOMIC DNA]</scope>
    <source>
        <strain evidence="4 5">Neff</strain>
    </source>
</reference>
<evidence type="ECO:0000259" key="3">
    <source>
        <dbReference type="SMART" id="SM00225"/>
    </source>
</evidence>
<dbReference type="Pfam" id="PF02214">
    <property type="entry name" value="BTB_2"/>
    <property type="match status" value="1"/>
</dbReference>
<keyword evidence="5" id="KW-1185">Reference proteome</keyword>
<dbReference type="AlphaFoldDB" id="M0QSF9"/>
<keyword evidence="1" id="KW-0175">Coiled coil</keyword>
<evidence type="ECO:0000313" key="5">
    <source>
        <dbReference type="Proteomes" id="UP000011083"/>
    </source>
</evidence>
<dbReference type="InterPro" id="IPR003131">
    <property type="entry name" value="T1-type_BTB"/>
</dbReference>
<feature type="domain" description="BTB" evidence="3">
    <location>
        <begin position="84"/>
        <end position="184"/>
    </location>
</feature>
<dbReference type="OrthoDB" id="2414723at2759"/>
<dbReference type="InterPro" id="IPR051082">
    <property type="entry name" value="Pentapeptide-BTB/POZ_domain"/>
</dbReference>
<feature type="coiled-coil region" evidence="1">
    <location>
        <begin position="1"/>
        <end position="67"/>
    </location>
</feature>
<dbReference type="KEGG" id="acan:ACA1_320990"/>
<dbReference type="GeneID" id="14915175"/>
<name>M0QSF9_ACACF</name>
<dbReference type="InterPro" id="IPR001646">
    <property type="entry name" value="5peptide_repeat"/>
</dbReference>
<feature type="region of interest" description="Disordered" evidence="2">
    <location>
        <begin position="182"/>
        <end position="205"/>
    </location>
</feature>
<proteinExistence type="predicted"/>
<dbReference type="RefSeq" id="XP_004336595.1">
    <property type="nucleotide sequence ID" value="XM_004336547.1"/>
</dbReference>
<feature type="compositionally biased region" description="Basic residues" evidence="2">
    <location>
        <begin position="193"/>
        <end position="205"/>
    </location>
</feature>
<evidence type="ECO:0000256" key="1">
    <source>
        <dbReference type="SAM" id="Coils"/>
    </source>
</evidence>
<dbReference type="PANTHER" id="PTHR14136:SF17">
    <property type="entry name" value="BTB_POZ DOMAIN-CONTAINING PROTEIN KCTD9"/>
    <property type="match status" value="1"/>
</dbReference>
<dbReference type="Gene3D" id="2.160.20.80">
    <property type="entry name" value="E3 ubiquitin-protein ligase SopA"/>
    <property type="match status" value="1"/>
</dbReference>
<dbReference type="CDD" id="cd18316">
    <property type="entry name" value="BTB_POZ_KCTD-like"/>
    <property type="match status" value="1"/>
</dbReference>
<accession>M0QSF9</accession>
<dbReference type="VEuPathDB" id="AmoebaDB:ACA1_320990"/>
<dbReference type="SMART" id="SM00225">
    <property type="entry name" value="BTB"/>
    <property type="match status" value="1"/>
</dbReference>
<keyword evidence="4" id="KW-0813">Transport</keyword>
<dbReference type="Proteomes" id="UP000011083">
    <property type="component" value="Unassembled WGS sequence"/>
</dbReference>
<evidence type="ECO:0000256" key="2">
    <source>
        <dbReference type="SAM" id="MobiDB-lite"/>
    </source>
</evidence>
<dbReference type="Pfam" id="PF00805">
    <property type="entry name" value="Pentapeptide"/>
    <property type="match status" value="2"/>
</dbReference>
<feature type="compositionally biased region" description="Basic and acidic residues" evidence="2">
    <location>
        <begin position="182"/>
        <end position="192"/>
    </location>
</feature>
<dbReference type="GO" id="GO:0034220">
    <property type="term" value="P:monoatomic ion transmembrane transport"/>
    <property type="evidence" value="ECO:0007669"/>
    <property type="project" value="UniProtKB-KW"/>
</dbReference>
<keyword evidence="4" id="KW-0406">Ion transport</keyword>
<dbReference type="GO" id="GO:0051260">
    <property type="term" value="P:protein homooligomerization"/>
    <property type="evidence" value="ECO:0007669"/>
    <property type="project" value="InterPro"/>
</dbReference>
<keyword evidence="4" id="KW-0407">Ion channel</keyword>
<dbReference type="SUPFAM" id="SSF54695">
    <property type="entry name" value="POZ domain"/>
    <property type="match status" value="1"/>
</dbReference>
<dbReference type="InterPro" id="IPR000210">
    <property type="entry name" value="BTB/POZ_dom"/>
</dbReference>
<evidence type="ECO:0000313" key="4">
    <source>
        <dbReference type="EMBL" id="ELR14582.1"/>
    </source>
</evidence>
<dbReference type="PANTHER" id="PTHR14136">
    <property type="entry name" value="BTB_POZ DOMAIN-CONTAINING PROTEIN KCTD9"/>
    <property type="match status" value="1"/>
</dbReference>
<organism evidence="4 5">
    <name type="scientific">Acanthamoeba castellanii (strain ATCC 30010 / Neff)</name>
    <dbReference type="NCBI Taxonomy" id="1257118"/>
    <lineage>
        <taxon>Eukaryota</taxon>
        <taxon>Amoebozoa</taxon>
        <taxon>Discosea</taxon>
        <taxon>Longamoebia</taxon>
        <taxon>Centramoebida</taxon>
        <taxon>Acanthamoebidae</taxon>
        <taxon>Acanthamoeba</taxon>
    </lineage>
</organism>
<dbReference type="EMBL" id="KB008050">
    <property type="protein sequence ID" value="ELR14582.1"/>
    <property type="molecule type" value="Genomic_DNA"/>
</dbReference>
<dbReference type="Gene3D" id="3.30.710.10">
    <property type="entry name" value="Potassium Channel Kv1.1, Chain A"/>
    <property type="match status" value="1"/>
</dbReference>
<sequence length="381" mass="42569">MEEVTSMVADLTRQCKELEQHNALLEVELARKQAFWQELGLIMAEDQEEHERAIRATRRKLRRLKRRLAERQRFADAQREAAQGRVVLDVGGTRFTTTLSTLGDSVLAALFYGRQDLDETVDDDGAVFIDRDPQAFAHILQWLRTGVVPLVHDAAQRKTLILEAVHYGLDQLTSELELQAKHEEEVDNEKQKQQKKKRRGKSRRKVGWVKVTNAQFLDLVNRPPHGGLKFNGCDLRGFDFHAMHLRRANFHRCDLTGVDLRHAKLNGACLVECCLRDANLSGAVLSGVDLTDADCRRADLTNADLRGAVLSGADLSEAKLDRAVLDDARSAELVPAKAKDIEPIATGGLVLGFNKLDLCPLLNVGECAPATSRTTTTVWRV</sequence>
<dbReference type="SUPFAM" id="SSF141571">
    <property type="entry name" value="Pentapeptide repeat-like"/>
    <property type="match status" value="1"/>
</dbReference>